<gene>
    <name evidence="3" type="ORF">SAMN02745207_03974</name>
</gene>
<dbReference type="EMBL" id="FQXM01000039">
    <property type="protein sequence ID" value="SHI03932.1"/>
    <property type="molecule type" value="Genomic_DNA"/>
</dbReference>
<proteinExistence type="predicted"/>
<evidence type="ECO:0000256" key="1">
    <source>
        <dbReference type="SAM" id="Phobius"/>
    </source>
</evidence>
<dbReference type="Proteomes" id="UP000184447">
    <property type="component" value="Unassembled WGS sequence"/>
</dbReference>
<reference evidence="3 4" key="1">
    <citation type="submission" date="2016-11" db="EMBL/GenBank/DDBJ databases">
        <authorList>
            <person name="Jaros S."/>
            <person name="Januszkiewicz K."/>
            <person name="Wedrychowicz H."/>
        </authorList>
    </citation>
    <scope>NUCLEOTIDE SEQUENCE [LARGE SCALE GENOMIC DNA]</scope>
    <source>
        <strain evidence="3 4">DSM 8605</strain>
    </source>
</reference>
<evidence type="ECO:0000259" key="2">
    <source>
        <dbReference type="Pfam" id="PF13828"/>
    </source>
</evidence>
<dbReference type="RefSeq" id="WP_084133712.1">
    <property type="nucleotide sequence ID" value="NZ_FQXM01000039.1"/>
</dbReference>
<dbReference type="InterPro" id="IPR025241">
    <property type="entry name" value="DUF4190"/>
</dbReference>
<feature type="domain" description="DUF4190" evidence="2">
    <location>
        <begin position="8"/>
        <end position="69"/>
    </location>
</feature>
<evidence type="ECO:0000313" key="4">
    <source>
        <dbReference type="Proteomes" id="UP000184447"/>
    </source>
</evidence>
<dbReference type="STRING" id="1121316.SAMN02745207_03974"/>
<organism evidence="3 4">
    <name type="scientific">Clostridium grantii DSM 8605</name>
    <dbReference type="NCBI Taxonomy" id="1121316"/>
    <lineage>
        <taxon>Bacteria</taxon>
        <taxon>Bacillati</taxon>
        <taxon>Bacillota</taxon>
        <taxon>Clostridia</taxon>
        <taxon>Eubacteriales</taxon>
        <taxon>Clostridiaceae</taxon>
        <taxon>Clostridium</taxon>
    </lineage>
</organism>
<keyword evidence="4" id="KW-1185">Reference proteome</keyword>
<sequence length="89" mass="9453">MEKTNNKSISSLVLGILSIFLPFIGLILGIMGIVMSYKSIKEINNSKETGIGLAVSGRVVSIIGVCCQLVIILGFVLFSQVNSTSVTSF</sequence>
<feature type="transmembrane region" description="Helical" evidence="1">
    <location>
        <begin position="12"/>
        <end position="35"/>
    </location>
</feature>
<dbReference type="AlphaFoldDB" id="A0A1M5XW40"/>
<keyword evidence="1" id="KW-0812">Transmembrane</keyword>
<feature type="transmembrane region" description="Helical" evidence="1">
    <location>
        <begin position="55"/>
        <end position="78"/>
    </location>
</feature>
<protein>
    <recommendedName>
        <fullName evidence="2">DUF4190 domain-containing protein</fullName>
    </recommendedName>
</protein>
<keyword evidence="1" id="KW-1133">Transmembrane helix</keyword>
<evidence type="ECO:0000313" key="3">
    <source>
        <dbReference type="EMBL" id="SHI03932.1"/>
    </source>
</evidence>
<keyword evidence="1" id="KW-0472">Membrane</keyword>
<dbReference type="Pfam" id="PF13828">
    <property type="entry name" value="DUF4190"/>
    <property type="match status" value="1"/>
</dbReference>
<accession>A0A1M5XW40</accession>
<name>A0A1M5XW40_9CLOT</name>